<evidence type="ECO:0000256" key="1">
    <source>
        <dbReference type="SAM" id="MobiDB-lite"/>
    </source>
</evidence>
<dbReference type="PANTHER" id="PTHR32428:SF2">
    <property type="entry name" value="TARGET OF RAPAMYCIN COMPLEX 2 SUBUNIT BIT61-RELATED"/>
    <property type="match status" value="1"/>
</dbReference>
<feature type="region of interest" description="Disordered" evidence="1">
    <location>
        <begin position="468"/>
        <end position="517"/>
    </location>
</feature>
<feature type="region of interest" description="Disordered" evidence="1">
    <location>
        <begin position="395"/>
        <end position="420"/>
    </location>
</feature>
<name>A0A8H3TR34_9TREE</name>
<proteinExistence type="predicted"/>
<feature type="compositionally biased region" description="Low complexity" evidence="1">
    <location>
        <begin position="397"/>
        <end position="407"/>
    </location>
</feature>
<feature type="region of interest" description="Disordered" evidence="1">
    <location>
        <begin position="20"/>
        <end position="41"/>
    </location>
</feature>
<gene>
    <name evidence="2" type="ORF">NliqN6_1141</name>
</gene>
<dbReference type="InterPro" id="IPR013745">
    <property type="entry name" value="Bit61/PRR5"/>
</dbReference>
<dbReference type="EMBL" id="BLZA01000009">
    <property type="protein sequence ID" value="GHJ84739.1"/>
    <property type="molecule type" value="Genomic_DNA"/>
</dbReference>
<protein>
    <submittedName>
        <fullName evidence="2">Uncharacterized protein</fullName>
    </submittedName>
</protein>
<accession>A0A8H3TR34</accession>
<evidence type="ECO:0000313" key="2">
    <source>
        <dbReference type="EMBL" id="GHJ84739.1"/>
    </source>
</evidence>
<comment type="caution">
    <text evidence="2">The sequence shown here is derived from an EMBL/GenBank/DDBJ whole genome shotgun (WGS) entry which is preliminary data.</text>
</comment>
<dbReference type="GO" id="GO:0038203">
    <property type="term" value="P:TORC2 signaling"/>
    <property type="evidence" value="ECO:0007669"/>
    <property type="project" value="TreeGrafter"/>
</dbReference>
<keyword evidence="3" id="KW-1185">Reference proteome</keyword>
<dbReference type="AlphaFoldDB" id="A0A8H3TR34"/>
<dbReference type="GO" id="GO:0031932">
    <property type="term" value="C:TORC2 complex"/>
    <property type="evidence" value="ECO:0007669"/>
    <property type="project" value="TreeGrafter"/>
</dbReference>
<sequence length="517" mass="55240">MSRRNLSAYDNKLVASTLSLPSGPIGAGSPAPGSSGAESINNTTSPIASVFPALHHVASSASFASTANHGSQSGGNSHSSLGLGLHSASHGLGLPVTRSLSSMTSSSAGASGSGIQSRPSISTVIETNSHPSHPTSPWSVLTLHVLPVFNGVPLTDAIEDLNVLVESHIKSCRIRSPRLYRRLISSDLQEIISTGMLTVRAKLETPEVSQDPQRLVTRVAEVWGFFWGMLPTLQGVFLPISLLSKEDSSETQPAAAMSSPVSPNVRLLLLSGFLLHILLPILPHLINALDPTLYVQDEIATIPSDAQSSAPSLTRLSALPLPSSDHLARIKHMSLILSTQARASEFFTLTEQGRLMGVTGGTMEHEDDMDLTQRDLYNRYAVQNLLRAVTMLKGGAQQMDPHSSMSSDSHDGQGPTRAGYPMSVFSRTESHWWGPPRPLSRNRGGDTSDVYDDEGSVYATGGRFSRRPSFVSEAVEDSDTEGDRSGYLRSGTMTPGMFQDPQTRRPSEISQAVAGGR</sequence>
<evidence type="ECO:0000313" key="3">
    <source>
        <dbReference type="Proteomes" id="UP000620104"/>
    </source>
</evidence>
<dbReference type="Pfam" id="PF08539">
    <property type="entry name" value="HbrB"/>
    <property type="match status" value="1"/>
</dbReference>
<dbReference type="PANTHER" id="PTHR32428">
    <property type="entry name" value="TARGET OF RAPAMYCIN COMPLEX 2 SUBUNIT BIT61-RELATED"/>
    <property type="match status" value="1"/>
</dbReference>
<feature type="compositionally biased region" description="Low complexity" evidence="1">
    <location>
        <begin position="21"/>
        <end position="37"/>
    </location>
</feature>
<reference evidence="2" key="1">
    <citation type="submission" date="2020-07" db="EMBL/GenBank/DDBJ databases">
        <title>Draft Genome Sequence of a Deep-Sea Yeast, Naganishia (Cryptococcus) liquefaciens strain N6.</title>
        <authorList>
            <person name="Han Y.W."/>
            <person name="Kajitani R."/>
            <person name="Morimoto H."/>
            <person name="Parhat M."/>
            <person name="Tsubouchi H."/>
            <person name="Bakenova O."/>
            <person name="Ogata M."/>
            <person name="Argunhan B."/>
            <person name="Aoki R."/>
            <person name="Kajiwara S."/>
            <person name="Itoh T."/>
            <person name="Iwasaki H."/>
        </authorList>
    </citation>
    <scope>NUCLEOTIDE SEQUENCE</scope>
    <source>
        <strain evidence="2">N6</strain>
    </source>
</reference>
<organism evidence="2 3">
    <name type="scientific">Naganishia liquefaciens</name>
    <dbReference type="NCBI Taxonomy" id="104408"/>
    <lineage>
        <taxon>Eukaryota</taxon>
        <taxon>Fungi</taxon>
        <taxon>Dikarya</taxon>
        <taxon>Basidiomycota</taxon>
        <taxon>Agaricomycotina</taxon>
        <taxon>Tremellomycetes</taxon>
        <taxon>Filobasidiales</taxon>
        <taxon>Filobasidiaceae</taxon>
        <taxon>Naganishia</taxon>
    </lineage>
</organism>
<dbReference type="Proteomes" id="UP000620104">
    <property type="component" value="Unassembled WGS sequence"/>
</dbReference>
<dbReference type="OrthoDB" id="2290221at2759"/>